<dbReference type="EMBL" id="LNYV01000035">
    <property type="protein sequence ID" value="KTD55485.1"/>
    <property type="molecule type" value="Genomic_DNA"/>
</dbReference>
<dbReference type="Proteomes" id="UP000054621">
    <property type="component" value="Unassembled WGS sequence"/>
</dbReference>
<dbReference type="OrthoDB" id="5635383at2"/>
<reference evidence="1 2" key="1">
    <citation type="submission" date="2015-11" db="EMBL/GenBank/DDBJ databases">
        <title>Genomic analysis of 38 Legionella species identifies large and diverse effector repertoires.</title>
        <authorList>
            <person name="Burstein D."/>
            <person name="Amaro F."/>
            <person name="Zusman T."/>
            <person name="Lifshitz Z."/>
            <person name="Cohen O."/>
            <person name="Gilbert J.A."/>
            <person name="Pupko T."/>
            <person name="Shuman H.A."/>
            <person name="Segal G."/>
        </authorList>
    </citation>
    <scope>NUCLEOTIDE SEQUENCE [LARGE SCALE GENOMIC DNA]</scope>
    <source>
        <strain evidence="1 2">Mt.St.Helens-4</strain>
    </source>
</reference>
<organism evidence="1 2">
    <name type="scientific">Legionella sainthelensi</name>
    <dbReference type="NCBI Taxonomy" id="28087"/>
    <lineage>
        <taxon>Bacteria</taxon>
        <taxon>Pseudomonadati</taxon>
        <taxon>Pseudomonadota</taxon>
        <taxon>Gammaproteobacteria</taxon>
        <taxon>Legionellales</taxon>
        <taxon>Legionellaceae</taxon>
        <taxon>Legionella</taxon>
    </lineage>
</organism>
<comment type="caution">
    <text evidence="1">The sequence shown here is derived from an EMBL/GenBank/DDBJ whole genome shotgun (WGS) entry which is preliminary data.</text>
</comment>
<dbReference type="AlphaFoldDB" id="A0A0W0YEW1"/>
<evidence type="ECO:0000313" key="2">
    <source>
        <dbReference type="Proteomes" id="UP000054621"/>
    </source>
</evidence>
<dbReference type="eggNOG" id="ENOG5030YZE">
    <property type="taxonomic scope" value="Bacteria"/>
</dbReference>
<accession>A0A0W0YEW1</accession>
<gene>
    <name evidence="1" type="ORF">Lsai_2344</name>
</gene>
<sequence>MLKDWQIKFPNSFAPFPNLFTELDLEQQETLSQLLHLIEQAGVGLLNDDTVFHILNHASYLSELTCLITLISELKCMNKAMLNHLLTHHYLPDLQESIEVLSKHMMLTSDVVKFLFSIGSPQDCVGFMIRALQKGVGLTVILNYLSQNVTLEGLNRALTLFDLSGYSYTPEHFPTFSVIAKILANPLCQTIFDSRWRSFSDYTIISEPLNSTDADEIIKQLVDSGDEETKIRIFFDFFASFRPFPPSQRYIVDVNIADKVTTALINYCRLRIAAIASDASSLQVQKMIATLRQKGGNKIVFDTIKYEVASEIESEDLCSMRKYQDLMDEIWAALNQPQIHLETFEDAFHKRREYPGFFAEVLRAQTATVSQDMMDIEQKDKMNYFSI</sequence>
<name>A0A0W0YEW1_9GAMM</name>
<dbReference type="PATRIC" id="fig|28087.4.peg.2523"/>
<evidence type="ECO:0000313" key="1">
    <source>
        <dbReference type="EMBL" id="KTD55485.1"/>
    </source>
</evidence>
<protein>
    <submittedName>
        <fullName evidence="1">Uncharacterized protein</fullName>
    </submittedName>
</protein>
<proteinExistence type="predicted"/>
<dbReference type="RefSeq" id="WP_027271892.1">
    <property type="nucleotide sequence ID" value="NZ_CAAAJE010000026.1"/>
</dbReference>